<sequence>MLSFTTVLLASLVGSAFSAAVDPNELVTELRDAPTAVDRVNLLPNNSQFAFDFFDPAAKATVGKGGKIVTANAATFPAVIDNGAAMAVGFLEPCGMNTPHTHPRATEIQYNVNGTIRTGMITENGGRFIMTDLQPGGMTIFPQGSIHFQINEGCETALFVAAFNSEDPGVLQVAQRFFGLSPDVVAATLGDIGVEEVYGLHAMIPDNVALGTDECLKRCGISRSEQPTTQRQPRVSGNAFPSDIKTTGKYYTTDVKATSTHYTTASTSTYYKDTGGSY</sequence>
<proteinExistence type="inferred from homology"/>
<dbReference type="Proteomes" id="UP001218218">
    <property type="component" value="Unassembled WGS sequence"/>
</dbReference>
<keyword evidence="6" id="KW-0732">Signal</keyword>
<reference evidence="8" key="1">
    <citation type="submission" date="2023-03" db="EMBL/GenBank/DDBJ databases">
        <title>Massive genome expansion in bonnet fungi (Mycena s.s.) driven by repeated elements and novel gene families across ecological guilds.</title>
        <authorList>
            <consortium name="Lawrence Berkeley National Laboratory"/>
            <person name="Harder C.B."/>
            <person name="Miyauchi S."/>
            <person name="Viragh M."/>
            <person name="Kuo A."/>
            <person name="Thoen E."/>
            <person name="Andreopoulos B."/>
            <person name="Lu D."/>
            <person name="Skrede I."/>
            <person name="Drula E."/>
            <person name="Henrissat B."/>
            <person name="Morin E."/>
            <person name="Kohler A."/>
            <person name="Barry K."/>
            <person name="LaButti K."/>
            <person name="Morin E."/>
            <person name="Salamov A."/>
            <person name="Lipzen A."/>
            <person name="Mereny Z."/>
            <person name="Hegedus B."/>
            <person name="Baldrian P."/>
            <person name="Stursova M."/>
            <person name="Weitz H."/>
            <person name="Taylor A."/>
            <person name="Grigoriev I.V."/>
            <person name="Nagy L.G."/>
            <person name="Martin F."/>
            <person name="Kauserud H."/>
        </authorList>
    </citation>
    <scope>NUCLEOTIDE SEQUENCE</scope>
    <source>
        <strain evidence="8">CBHHK002</strain>
    </source>
</reference>
<dbReference type="Gene3D" id="2.60.120.10">
    <property type="entry name" value="Jelly Rolls"/>
    <property type="match status" value="1"/>
</dbReference>
<organism evidence="8 9">
    <name type="scientific">Mycena albidolilacea</name>
    <dbReference type="NCBI Taxonomy" id="1033008"/>
    <lineage>
        <taxon>Eukaryota</taxon>
        <taxon>Fungi</taxon>
        <taxon>Dikarya</taxon>
        <taxon>Basidiomycota</taxon>
        <taxon>Agaricomycotina</taxon>
        <taxon>Agaricomycetes</taxon>
        <taxon>Agaricomycetidae</taxon>
        <taxon>Agaricales</taxon>
        <taxon>Marasmiineae</taxon>
        <taxon>Mycenaceae</taxon>
        <taxon>Mycena</taxon>
    </lineage>
</organism>
<dbReference type="PROSITE" id="PS00725">
    <property type="entry name" value="GERMIN"/>
    <property type="match status" value="1"/>
</dbReference>
<keyword evidence="3" id="KW-0964">Secreted</keyword>
<dbReference type="SUPFAM" id="SSF51182">
    <property type="entry name" value="RmlC-like cupins"/>
    <property type="match status" value="1"/>
</dbReference>
<dbReference type="GO" id="GO:0030145">
    <property type="term" value="F:manganese ion binding"/>
    <property type="evidence" value="ECO:0007669"/>
    <property type="project" value="InterPro"/>
</dbReference>
<evidence type="ECO:0000313" key="9">
    <source>
        <dbReference type="Proteomes" id="UP001218218"/>
    </source>
</evidence>
<evidence type="ECO:0000259" key="7">
    <source>
        <dbReference type="SMART" id="SM00835"/>
    </source>
</evidence>
<dbReference type="InterPro" id="IPR014710">
    <property type="entry name" value="RmlC-like_jellyroll"/>
</dbReference>
<dbReference type="GO" id="GO:0005576">
    <property type="term" value="C:extracellular region"/>
    <property type="evidence" value="ECO:0007669"/>
    <property type="project" value="UniProtKB-SubCell"/>
</dbReference>
<comment type="caution">
    <text evidence="8">The sequence shown here is derived from an EMBL/GenBank/DDBJ whole genome shotgun (WGS) entry which is preliminary data.</text>
</comment>
<feature type="domain" description="Cupin type-1" evidence="7">
    <location>
        <begin position="51"/>
        <end position="198"/>
    </location>
</feature>
<dbReference type="InterPro" id="IPR001929">
    <property type="entry name" value="Germin"/>
</dbReference>
<comment type="subcellular location">
    <subcellularLocation>
        <location evidence="1">Secreted</location>
    </subcellularLocation>
</comment>
<feature type="signal peptide" evidence="6">
    <location>
        <begin position="1"/>
        <end position="18"/>
    </location>
</feature>
<dbReference type="InterPro" id="IPR019780">
    <property type="entry name" value="Germin_Mn-BS"/>
</dbReference>
<evidence type="ECO:0000256" key="1">
    <source>
        <dbReference type="ARBA" id="ARBA00004613"/>
    </source>
</evidence>
<dbReference type="AlphaFoldDB" id="A0AAD6ZAG7"/>
<dbReference type="PANTHER" id="PTHR31238">
    <property type="entry name" value="GERMIN-LIKE PROTEIN SUBFAMILY 3 MEMBER 3"/>
    <property type="match status" value="1"/>
</dbReference>
<name>A0AAD6ZAG7_9AGAR</name>
<keyword evidence="4" id="KW-0479">Metal-binding</keyword>
<keyword evidence="9" id="KW-1185">Reference proteome</keyword>
<evidence type="ECO:0000256" key="5">
    <source>
        <dbReference type="ARBA" id="ARBA00023211"/>
    </source>
</evidence>
<evidence type="ECO:0000256" key="4">
    <source>
        <dbReference type="ARBA" id="ARBA00022723"/>
    </source>
</evidence>
<evidence type="ECO:0000256" key="2">
    <source>
        <dbReference type="ARBA" id="ARBA00007456"/>
    </source>
</evidence>
<dbReference type="Pfam" id="PF00190">
    <property type="entry name" value="Cupin_1"/>
    <property type="match status" value="1"/>
</dbReference>
<protein>
    <submittedName>
        <fullName evidence="8">RmlC-like cupin domain-containing protein</fullName>
    </submittedName>
</protein>
<dbReference type="InterPro" id="IPR011051">
    <property type="entry name" value="RmlC_Cupin_sf"/>
</dbReference>
<keyword evidence="5" id="KW-0464">Manganese</keyword>
<evidence type="ECO:0000256" key="3">
    <source>
        <dbReference type="ARBA" id="ARBA00022525"/>
    </source>
</evidence>
<accession>A0AAD6ZAG7</accession>
<feature type="chain" id="PRO_5042131626" evidence="6">
    <location>
        <begin position="19"/>
        <end position="278"/>
    </location>
</feature>
<dbReference type="CDD" id="cd02241">
    <property type="entry name" value="cupin_OxOx"/>
    <property type="match status" value="1"/>
</dbReference>
<evidence type="ECO:0000256" key="6">
    <source>
        <dbReference type="SAM" id="SignalP"/>
    </source>
</evidence>
<dbReference type="SMART" id="SM00835">
    <property type="entry name" value="Cupin_1"/>
    <property type="match status" value="1"/>
</dbReference>
<dbReference type="EMBL" id="JARIHO010000066">
    <property type="protein sequence ID" value="KAJ7314585.1"/>
    <property type="molecule type" value="Genomic_DNA"/>
</dbReference>
<evidence type="ECO:0000313" key="8">
    <source>
        <dbReference type="EMBL" id="KAJ7314585.1"/>
    </source>
</evidence>
<gene>
    <name evidence="8" type="ORF">DFH08DRAFT_716464</name>
</gene>
<dbReference type="InterPro" id="IPR006045">
    <property type="entry name" value="Cupin_1"/>
</dbReference>
<dbReference type="PRINTS" id="PR00325">
    <property type="entry name" value="GERMIN"/>
</dbReference>
<comment type="similarity">
    <text evidence="2">Belongs to the germin family.</text>
</comment>